<proteinExistence type="predicted"/>
<sequence>MDISDSTDSGTQLDLTATPPLPAPMTTRALQPRVSAVRNTGRARSRASCSSSSYSGNTSASRDDSASRSKQGSASGSRGSSVADLRSESAGDGRDASTYDITLEPERHSHAFHPRLATMYDALEAYVEAEPSVAVTPDEAGGSGAGVGEGTSSQASGKRKQEQMDHGGDGGPSKKTKLETAETDKSHLDAPGWMDSPRSDNSFMNFQSHLGWNALPSHGEGSESHPPSNTDAGDGRYSEMDHFGSMSP</sequence>
<feature type="compositionally biased region" description="Low complexity" evidence="1">
    <location>
        <begin position="46"/>
        <end position="60"/>
    </location>
</feature>
<dbReference type="InParanoid" id="W4KBY0"/>
<dbReference type="RefSeq" id="XP_009544937.1">
    <property type="nucleotide sequence ID" value="XM_009546642.1"/>
</dbReference>
<evidence type="ECO:0000256" key="1">
    <source>
        <dbReference type="SAM" id="MobiDB-lite"/>
    </source>
</evidence>
<dbReference type="KEGG" id="hir:HETIRDRAFT_433569"/>
<feature type="region of interest" description="Disordered" evidence="1">
    <location>
        <begin position="134"/>
        <end position="248"/>
    </location>
</feature>
<dbReference type="Proteomes" id="UP000030671">
    <property type="component" value="Unassembled WGS sequence"/>
</dbReference>
<feature type="region of interest" description="Disordered" evidence="1">
    <location>
        <begin position="1"/>
        <end position="112"/>
    </location>
</feature>
<feature type="compositionally biased region" description="Basic and acidic residues" evidence="1">
    <location>
        <begin position="159"/>
        <end position="168"/>
    </location>
</feature>
<evidence type="ECO:0000313" key="2">
    <source>
        <dbReference type="EMBL" id="ETW82586.1"/>
    </source>
</evidence>
<feature type="compositionally biased region" description="Low complexity" evidence="1">
    <location>
        <begin position="13"/>
        <end position="30"/>
    </location>
</feature>
<organism evidence="2 3">
    <name type="scientific">Heterobasidion irregulare (strain TC 32-1)</name>
    <dbReference type="NCBI Taxonomy" id="747525"/>
    <lineage>
        <taxon>Eukaryota</taxon>
        <taxon>Fungi</taxon>
        <taxon>Dikarya</taxon>
        <taxon>Basidiomycota</taxon>
        <taxon>Agaricomycotina</taxon>
        <taxon>Agaricomycetes</taxon>
        <taxon>Russulales</taxon>
        <taxon>Bondarzewiaceae</taxon>
        <taxon>Heterobasidion</taxon>
        <taxon>Heterobasidion annosum species complex</taxon>
    </lineage>
</organism>
<gene>
    <name evidence="2" type="ORF">HETIRDRAFT_433569</name>
</gene>
<accession>W4KBY0</accession>
<keyword evidence="3" id="KW-1185">Reference proteome</keyword>
<feature type="compositionally biased region" description="Basic and acidic residues" evidence="1">
    <location>
        <begin position="85"/>
        <end position="97"/>
    </location>
</feature>
<dbReference type="GeneID" id="20674680"/>
<dbReference type="AlphaFoldDB" id="W4KBY0"/>
<feature type="compositionally biased region" description="Polar residues" evidence="1">
    <location>
        <begin position="1"/>
        <end position="12"/>
    </location>
</feature>
<feature type="compositionally biased region" description="Polar residues" evidence="1">
    <location>
        <begin position="199"/>
        <end position="210"/>
    </location>
</feature>
<evidence type="ECO:0000313" key="3">
    <source>
        <dbReference type="Proteomes" id="UP000030671"/>
    </source>
</evidence>
<feature type="compositionally biased region" description="Low complexity" evidence="1">
    <location>
        <begin position="68"/>
        <end position="81"/>
    </location>
</feature>
<feature type="non-terminal residue" evidence="2">
    <location>
        <position position="248"/>
    </location>
</feature>
<dbReference type="HOGENOM" id="CLU_1122348_0_0_1"/>
<name>W4KBY0_HETIT</name>
<reference evidence="2 3" key="1">
    <citation type="journal article" date="2012" name="New Phytol.">
        <title>Insight into trade-off between wood decay and parasitism from the genome of a fungal forest pathogen.</title>
        <authorList>
            <person name="Olson A."/>
            <person name="Aerts A."/>
            <person name="Asiegbu F."/>
            <person name="Belbahri L."/>
            <person name="Bouzid O."/>
            <person name="Broberg A."/>
            <person name="Canback B."/>
            <person name="Coutinho P.M."/>
            <person name="Cullen D."/>
            <person name="Dalman K."/>
            <person name="Deflorio G."/>
            <person name="van Diepen L.T."/>
            <person name="Dunand C."/>
            <person name="Duplessis S."/>
            <person name="Durling M."/>
            <person name="Gonthier P."/>
            <person name="Grimwood J."/>
            <person name="Fossdal C.G."/>
            <person name="Hansson D."/>
            <person name="Henrissat B."/>
            <person name="Hietala A."/>
            <person name="Himmelstrand K."/>
            <person name="Hoffmeister D."/>
            <person name="Hogberg N."/>
            <person name="James T.Y."/>
            <person name="Karlsson M."/>
            <person name="Kohler A."/>
            <person name="Kues U."/>
            <person name="Lee Y.H."/>
            <person name="Lin Y.C."/>
            <person name="Lind M."/>
            <person name="Lindquist E."/>
            <person name="Lombard V."/>
            <person name="Lucas S."/>
            <person name="Lunden K."/>
            <person name="Morin E."/>
            <person name="Murat C."/>
            <person name="Park J."/>
            <person name="Raffaello T."/>
            <person name="Rouze P."/>
            <person name="Salamov A."/>
            <person name="Schmutz J."/>
            <person name="Solheim H."/>
            <person name="Stahlberg J."/>
            <person name="Velez H."/>
            <person name="de Vries R.P."/>
            <person name="Wiebenga A."/>
            <person name="Woodward S."/>
            <person name="Yakovlev I."/>
            <person name="Garbelotto M."/>
            <person name="Martin F."/>
            <person name="Grigoriev I.V."/>
            <person name="Stenlid J."/>
        </authorList>
    </citation>
    <scope>NUCLEOTIDE SEQUENCE [LARGE SCALE GENOMIC DNA]</scope>
    <source>
        <strain evidence="2 3">TC 32-1</strain>
    </source>
</reference>
<feature type="compositionally biased region" description="Basic and acidic residues" evidence="1">
    <location>
        <begin position="233"/>
        <end position="242"/>
    </location>
</feature>
<feature type="compositionally biased region" description="Basic and acidic residues" evidence="1">
    <location>
        <begin position="176"/>
        <end position="188"/>
    </location>
</feature>
<protein>
    <submittedName>
        <fullName evidence="2">Uncharacterized protein</fullName>
    </submittedName>
</protein>
<dbReference type="EMBL" id="KI925457">
    <property type="protein sequence ID" value="ETW82586.1"/>
    <property type="molecule type" value="Genomic_DNA"/>
</dbReference>